<dbReference type="PANTHER" id="PTHR10903:SF188">
    <property type="entry name" value="GTPASE IMAP FAMILY MEMBER 2-LIKE-RELATED"/>
    <property type="match status" value="1"/>
</dbReference>
<feature type="transmembrane region" description="Helical" evidence="4">
    <location>
        <begin position="205"/>
        <end position="234"/>
    </location>
</feature>
<dbReference type="InterPro" id="IPR045058">
    <property type="entry name" value="GIMA/IAN/Toc"/>
</dbReference>
<dbReference type="InterPro" id="IPR027417">
    <property type="entry name" value="P-loop_NTPase"/>
</dbReference>
<dbReference type="CDD" id="cd01852">
    <property type="entry name" value="AIG1"/>
    <property type="match status" value="1"/>
</dbReference>
<evidence type="ECO:0000313" key="7">
    <source>
        <dbReference type="Proteomes" id="UP000694427"/>
    </source>
</evidence>
<dbReference type="SUPFAM" id="SSF52540">
    <property type="entry name" value="P-loop containing nucleoside triphosphate hydrolases"/>
    <property type="match status" value="1"/>
</dbReference>
<accession>A0A8C1P9R0</accession>
<reference evidence="6" key="1">
    <citation type="submission" date="2025-08" db="UniProtKB">
        <authorList>
            <consortium name="Ensembl"/>
        </authorList>
    </citation>
    <scope>IDENTIFICATION</scope>
</reference>
<proteinExistence type="inferred from homology"/>
<evidence type="ECO:0000256" key="4">
    <source>
        <dbReference type="SAM" id="Phobius"/>
    </source>
</evidence>
<feature type="domain" description="AIG1-type G" evidence="5">
    <location>
        <begin position="1"/>
        <end position="202"/>
    </location>
</feature>
<organism evidence="6 7">
    <name type="scientific">Cyprinus carpio</name>
    <name type="common">Common carp</name>
    <dbReference type="NCBI Taxonomy" id="7962"/>
    <lineage>
        <taxon>Eukaryota</taxon>
        <taxon>Metazoa</taxon>
        <taxon>Chordata</taxon>
        <taxon>Craniata</taxon>
        <taxon>Vertebrata</taxon>
        <taxon>Euteleostomi</taxon>
        <taxon>Actinopterygii</taxon>
        <taxon>Neopterygii</taxon>
        <taxon>Teleostei</taxon>
        <taxon>Ostariophysi</taxon>
        <taxon>Cypriniformes</taxon>
        <taxon>Cyprinidae</taxon>
        <taxon>Cyprininae</taxon>
        <taxon>Cyprinus</taxon>
    </lineage>
</organism>
<keyword evidence="4" id="KW-1133">Transmembrane helix</keyword>
<name>A0A8C1P9R0_CYPCA</name>
<dbReference type="InterPro" id="IPR006703">
    <property type="entry name" value="G_AIG1"/>
</dbReference>
<dbReference type="PROSITE" id="PS51720">
    <property type="entry name" value="G_AIG1"/>
    <property type="match status" value="1"/>
</dbReference>
<sequence length="279" mass="29603">MGPFRILLLGKTGAGKSATGNTILGRRAFVAKCSPESVTRKCVANDAVVDGQKITVIDTPGLYDTKLKTGDLKSRIVELFNNSGEGIHAILLVIKLGPKFTEEERNSVQWIKDNFGEEAAKNTIVLFTNGDELQYNETKIKDYINEGENLKKLIDQFNGRYLVFNNRANDPKQVTELLGMIGDMIKENKNSLYTKKKYEETQKKLLVANTLGVITGGAVGAGAAGGTAALAGAAKAGVTVAAVVGGVGTAVAAGVIGAGAAVYKYLKSESSTENKNKEV</sequence>
<dbReference type="GO" id="GO:0005525">
    <property type="term" value="F:GTP binding"/>
    <property type="evidence" value="ECO:0007669"/>
    <property type="project" value="UniProtKB-KW"/>
</dbReference>
<evidence type="ECO:0000256" key="1">
    <source>
        <dbReference type="ARBA" id="ARBA00008535"/>
    </source>
</evidence>
<dbReference type="PANTHER" id="PTHR10903">
    <property type="entry name" value="GTPASE, IMAP FAMILY MEMBER-RELATED"/>
    <property type="match status" value="1"/>
</dbReference>
<feature type="transmembrane region" description="Helical" evidence="4">
    <location>
        <begin position="240"/>
        <end position="266"/>
    </location>
</feature>
<evidence type="ECO:0000256" key="3">
    <source>
        <dbReference type="ARBA" id="ARBA00023134"/>
    </source>
</evidence>
<keyword evidence="4" id="KW-0812">Transmembrane</keyword>
<keyword evidence="7" id="KW-1185">Reference proteome</keyword>
<dbReference type="FunFam" id="3.40.50.300:FF:000366">
    <property type="entry name" value="GTPase, IMAP family member 2"/>
    <property type="match status" value="1"/>
</dbReference>
<evidence type="ECO:0000313" key="6">
    <source>
        <dbReference type="Ensembl" id="ENSCCRP00010102061.1"/>
    </source>
</evidence>
<evidence type="ECO:0000259" key="5">
    <source>
        <dbReference type="PROSITE" id="PS51720"/>
    </source>
</evidence>
<keyword evidence="3" id="KW-0342">GTP-binding</keyword>
<keyword evidence="4" id="KW-0472">Membrane</keyword>
<keyword evidence="2" id="KW-0547">Nucleotide-binding</keyword>
<evidence type="ECO:0000256" key="2">
    <source>
        <dbReference type="ARBA" id="ARBA00022741"/>
    </source>
</evidence>
<dbReference type="Pfam" id="PF04548">
    <property type="entry name" value="AIG1"/>
    <property type="match status" value="1"/>
</dbReference>
<dbReference type="AlphaFoldDB" id="A0A8C1P9R0"/>
<dbReference type="Gene3D" id="3.40.50.300">
    <property type="entry name" value="P-loop containing nucleotide triphosphate hydrolases"/>
    <property type="match status" value="1"/>
</dbReference>
<dbReference type="Ensembl" id="ENSCCRT00010113376.1">
    <property type="protein sequence ID" value="ENSCCRP00010102061.1"/>
    <property type="gene ID" value="ENSCCRG00010044931.1"/>
</dbReference>
<comment type="similarity">
    <text evidence="1">Belongs to the TRAFAC class TrmE-Era-EngA-EngB-Septin-like GTPase superfamily. AIG1/Toc34/Toc159-like paraseptin GTPase family. IAN subfamily.</text>
</comment>
<dbReference type="Proteomes" id="UP000694427">
    <property type="component" value="Unplaced"/>
</dbReference>
<protein>
    <recommendedName>
        <fullName evidence="5">AIG1-type G domain-containing protein</fullName>
    </recommendedName>
</protein>
<reference evidence="6" key="2">
    <citation type="submission" date="2025-09" db="UniProtKB">
        <authorList>
            <consortium name="Ensembl"/>
        </authorList>
    </citation>
    <scope>IDENTIFICATION</scope>
</reference>